<organism evidence="2 3">
    <name type="scientific">Deinococcus budaensis</name>
    <dbReference type="NCBI Taxonomy" id="1665626"/>
    <lineage>
        <taxon>Bacteria</taxon>
        <taxon>Thermotogati</taxon>
        <taxon>Deinococcota</taxon>
        <taxon>Deinococci</taxon>
        <taxon>Deinococcales</taxon>
        <taxon>Deinococcaceae</taxon>
        <taxon>Deinococcus</taxon>
    </lineage>
</organism>
<evidence type="ECO:0000313" key="2">
    <source>
        <dbReference type="EMBL" id="MBB5234190.1"/>
    </source>
</evidence>
<reference evidence="2 3" key="1">
    <citation type="submission" date="2020-08" db="EMBL/GenBank/DDBJ databases">
        <title>Genomic Encyclopedia of Type Strains, Phase IV (KMG-IV): sequencing the most valuable type-strain genomes for metagenomic binning, comparative biology and taxonomic classification.</title>
        <authorList>
            <person name="Goeker M."/>
        </authorList>
    </citation>
    <scope>NUCLEOTIDE SEQUENCE [LARGE SCALE GENOMIC DNA]</scope>
    <source>
        <strain evidence="2 3">DSM 101791</strain>
    </source>
</reference>
<evidence type="ECO:0000313" key="3">
    <source>
        <dbReference type="Proteomes" id="UP000525389"/>
    </source>
</evidence>
<accession>A0A7W8GEQ4</accession>
<protein>
    <recommendedName>
        <fullName evidence="4">AMIN domain-containing protein</fullName>
    </recommendedName>
</protein>
<feature type="chain" id="PRO_5030510798" description="AMIN domain-containing protein" evidence="1">
    <location>
        <begin position="20"/>
        <end position="296"/>
    </location>
</feature>
<keyword evidence="1" id="KW-0732">Signal</keyword>
<dbReference type="RefSeq" id="WP_184027720.1">
    <property type="nucleotide sequence ID" value="NZ_JACHFN010000005.1"/>
</dbReference>
<gene>
    <name evidence="2" type="ORF">HNQ09_001628</name>
</gene>
<sequence length="296" mass="31070">MKKVLLALSLLSAASLSLAATPGPTLGGNITTTFNALDLQDRPMVLKMHQGETWQLDLPDSVAKIISGRDDQLDVQVDSNVVFLKAIQNTGWGNLTIRLKNGDSIQVVYSLASASGRYIRRVVVEYPTDPELTEAPVQAARPVYSTPTTTVPAASTPRTPAALAPTPTIPVATGPQVAPEWLRFGFIGGTRNGTSLNLGYRITNIGTEAVVFNPQAVRMQAGSQALKVAVLGDQNGTVRVNAGQTVYGNLVVDTTGSVSNAPITWSWIGSTMSGAHQYDVGGPLTLVLAGAGHAGR</sequence>
<evidence type="ECO:0000256" key="1">
    <source>
        <dbReference type="SAM" id="SignalP"/>
    </source>
</evidence>
<dbReference type="EMBL" id="JACHFN010000005">
    <property type="protein sequence ID" value="MBB5234190.1"/>
    <property type="molecule type" value="Genomic_DNA"/>
</dbReference>
<evidence type="ECO:0008006" key="4">
    <source>
        <dbReference type="Google" id="ProtNLM"/>
    </source>
</evidence>
<comment type="caution">
    <text evidence="2">The sequence shown here is derived from an EMBL/GenBank/DDBJ whole genome shotgun (WGS) entry which is preliminary data.</text>
</comment>
<dbReference type="AlphaFoldDB" id="A0A7W8GEQ4"/>
<proteinExistence type="predicted"/>
<feature type="signal peptide" evidence="1">
    <location>
        <begin position="1"/>
        <end position="19"/>
    </location>
</feature>
<keyword evidence="3" id="KW-1185">Reference proteome</keyword>
<dbReference type="Proteomes" id="UP000525389">
    <property type="component" value="Unassembled WGS sequence"/>
</dbReference>
<name>A0A7W8GEQ4_9DEIO</name>